<protein>
    <recommendedName>
        <fullName evidence="3">Lipoprotein</fullName>
    </recommendedName>
</protein>
<dbReference type="AlphaFoldDB" id="A0A9X4MWV5"/>
<dbReference type="PROSITE" id="PS51257">
    <property type="entry name" value="PROKAR_LIPOPROTEIN"/>
    <property type="match status" value="1"/>
</dbReference>
<evidence type="ECO:0000313" key="1">
    <source>
        <dbReference type="EMBL" id="MDG4946371.1"/>
    </source>
</evidence>
<organism evidence="1 2">
    <name type="scientific">Profundicola chukchiensis</name>
    <dbReference type="NCBI Taxonomy" id="2961959"/>
    <lineage>
        <taxon>Bacteria</taxon>
        <taxon>Pseudomonadati</taxon>
        <taxon>Bacteroidota</taxon>
        <taxon>Flavobacteriia</taxon>
        <taxon>Flavobacteriales</taxon>
        <taxon>Weeksellaceae</taxon>
        <taxon>Profundicola</taxon>
    </lineage>
</organism>
<dbReference type="RefSeq" id="WP_304420780.1">
    <property type="nucleotide sequence ID" value="NZ_JANCMU010000004.1"/>
</dbReference>
<proteinExistence type="predicted"/>
<evidence type="ECO:0000313" key="2">
    <source>
        <dbReference type="Proteomes" id="UP001152599"/>
    </source>
</evidence>
<dbReference type="EMBL" id="JANCMU010000004">
    <property type="protein sequence ID" value="MDG4946371.1"/>
    <property type="molecule type" value="Genomic_DNA"/>
</dbReference>
<reference evidence="1" key="1">
    <citation type="submission" date="2022-07" db="EMBL/GenBank/DDBJ databases">
        <title>Description and genome-wide analysis of Profundicola chukchiensis gen. nov., sp. nov., marine bacteria isolated from bottom sediments of the Chukchi Sea.</title>
        <authorList>
            <person name="Romanenko L."/>
            <person name="Otstavnykh N."/>
            <person name="Kurilenko V."/>
            <person name="Eremeev V."/>
            <person name="Velansky P."/>
            <person name="Mikhailov V."/>
            <person name="Isaeva M."/>
        </authorList>
    </citation>
    <scope>NUCLEOTIDE SEQUENCE</scope>
    <source>
        <strain evidence="1">KMM 9713</strain>
    </source>
</reference>
<accession>A0A9X4MWV5</accession>
<sequence>MKITQKLKTSFLAFGVLGLLVSCSDDDTSDSLSPDQGRLSIAAMATYQPGVADKTSRNGSLELSSFKVNFTEIELEFDDIIDDDNFYDSDDDVELEGPFEMDLLSGTPMEFVNLELPNGRLEEIEFEFDKSTDTESLMHNKSMMMEGSINGTPFIFWHDFEEEIELEFEAGDENSIISHDHNSVVINFDLNAVFNLDSSVDLSTAVDGNGDGLIEISPEDEDGNQDLAEEIKEAIKDQIDLLED</sequence>
<name>A0A9X4MWV5_9FLAO</name>
<gene>
    <name evidence="1" type="ORF">NMK71_08090</name>
</gene>
<comment type="caution">
    <text evidence="1">The sequence shown here is derived from an EMBL/GenBank/DDBJ whole genome shotgun (WGS) entry which is preliminary data.</text>
</comment>
<dbReference type="Proteomes" id="UP001152599">
    <property type="component" value="Unassembled WGS sequence"/>
</dbReference>
<evidence type="ECO:0008006" key="3">
    <source>
        <dbReference type="Google" id="ProtNLM"/>
    </source>
</evidence>
<keyword evidence="2" id="KW-1185">Reference proteome</keyword>